<accession>A0A0G4PSQ1</accession>
<reference evidence="2 3" key="1">
    <citation type="journal article" date="2014" name="Nat. Commun.">
        <title>Multiple recent horizontal transfers of a large genomic region in cheese making fungi.</title>
        <authorList>
            <person name="Cheeseman K."/>
            <person name="Ropars J."/>
            <person name="Renault P."/>
            <person name="Dupont J."/>
            <person name="Gouzy J."/>
            <person name="Branca A."/>
            <person name="Abraham A.L."/>
            <person name="Ceppi M."/>
            <person name="Conseiller E."/>
            <person name="Debuchy R."/>
            <person name="Malagnac F."/>
            <person name="Goarin A."/>
            <person name="Silar P."/>
            <person name="Lacoste S."/>
            <person name="Sallet E."/>
            <person name="Bensimon A."/>
            <person name="Giraud T."/>
            <person name="Brygoo Y."/>
        </authorList>
    </citation>
    <scope>NUCLEOTIDE SEQUENCE [LARGE SCALE GENOMIC DNA]</scope>
    <source>
        <strain evidence="3">FM 013</strain>
    </source>
</reference>
<protein>
    <submittedName>
        <fullName evidence="2">Calcium/calmodulin-dependent protein kinase-like</fullName>
    </submittedName>
</protein>
<dbReference type="EMBL" id="HG793168">
    <property type="protein sequence ID" value="CRL29385.1"/>
    <property type="molecule type" value="Genomic_DNA"/>
</dbReference>
<gene>
    <name evidence="2" type="ORF">PCAMFM013_S035g000080</name>
</gene>
<dbReference type="PROSITE" id="PS50011">
    <property type="entry name" value="PROTEIN_KINASE_DOM"/>
    <property type="match status" value="1"/>
</dbReference>
<keyword evidence="2" id="KW-0418">Kinase</keyword>
<evidence type="ECO:0000259" key="1">
    <source>
        <dbReference type="PROSITE" id="PS50011"/>
    </source>
</evidence>
<sequence length="109" mass="12513">MFSGLVPPDGHYELKKHLRELVDLFRPFPKELLERGNMDIVQDIFDNDGRIKDSPPMDRPGLASEAFMPGLKQDVKDEFASFLHAMMKINPDDRPSVEDLLRHPWLGAL</sequence>
<proteinExistence type="predicted"/>
<feature type="domain" description="Protein kinase" evidence="1">
    <location>
        <begin position="1"/>
        <end position="106"/>
    </location>
</feature>
<dbReference type="SUPFAM" id="SSF56112">
    <property type="entry name" value="Protein kinase-like (PK-like)"/>
    <property type="match status" value="1"/>
</dbReference>
<keyword evidence="2" id="KW-0808">Transferase</keyword>
<dbReference type="GO" id="GO:0005524">
    <property type="term" value="F:ATP binding"/>
    <property type="evidence" value="ECO:0007669"/>
    <property type="project" value="InterPro"/>
</dbReference>
<dbReference type="AlphaFoldDB" id="A0A0G4PSQ1"/>
<dbReference type="InterPro" id="IPR011009">
    <property type="entry name" value="Kinase-like_dom_sf"/>
</dbReference>
<keyword evidence="3" id="KW-1185">Reference proteome</keyword>
<dbReference type="Gene3D" id="1.10.510.10">
    <property type="entry name" value="Transferase(Phosphotransferase) domain 1"/>
    <property type="match status" value="1"/>
</dbReference>
<evidence type="ECO:0000313" key="2">
    <source>
        <dbReference type="EMBL" id="CRL29385.1"/>
    </source>
</evidence>
<name>A0A0G4PSQ1_PENC3</name>
<dbReference type="STRING" id="1429867.A0A0G4PSQ1"/>
<evidence type="ECO:0000313" key="3">
    <source>
        <dbReference type="Proteomes" id="UP000053732"/>
    </source>
</evidence>
<dbReference type="InterPro" id="IPR000719">
    <property type="entry name" value="Prot_kinase_dom"/>
</dbReference>
<dbReference type="GO" id="GO:0004672">
    <property type="term" value="F:protein kinase activity"/>
    <property type="evidence" value="ECO:0007669"/>
    <property type="project" value="InterPro"/>
</dbReference>
<dbReference type="Proteomes" id="UP000053732">
    <property type="component" value="Unassembled WGS sequence"/>
</dbReference>
<organism evidence="2 3">
    <name type="scientific">Penicillium camemberti (strain FM 013)</name>
    <dbReference type="NCBI Taxonomy" id="1429867"/>
    <lineage>
        <taxon>Eukaryota</taxon>
        <taxon>Fungi</taxon>
        <taxon>Dikarya</taxon>
        <taxon>Ascomycota</taxon>
        <taxon>Pezizomycotina</taxon>
        <taxon>Eurotiomycetes</taxon>
        <taxon>Eurotiomycetidae</taxon>
        <taxon>Eurotiales</taxon>
        <taxon>Aspergillaceae</taxon>
        <taxon>Penicillium</taxon>
    </lineage>
</organism>